<reference evidence="1" key="2">
    <citation type="journal article" date="2024" name="Plant">
        <title>Genomic evolution and insights into agronomic trait innovations of Sesamum species.</title>
        <authorList>
            <person name="Miao H."/>
            <person name="Wang L."/>
            <person name="Qu L."/>
            <person name="Liu H."/>
            <person name="Sun Y."/>
            <person name="Le M."/>
            <person name="Wang Q."/>
            <person name="Wei S."/>
            <person name="Zheng Y."/>
            <person name="Lin W."/>
            <person name="Duan Y."/>
            <person name="Cao H."/>
            <person name="Xiong S."/>
            <person name="Wang X."/>
            <person name="Wei L."/>
            <person name="Li C."/>
            <person name="Ma Q."/>
            <person name="Ju M."/>
            <person name="Zhao R."/>
            <person name="Li G."/>
            <person name="Mu C."/>
            <person name="Tian Q."/>
            <person name="Mei H."/>
            <person name="Zhang T."/>
            <person name="Gao T."/>
            <person name="Zhang H."/>
        </authorList>
    </citation>
    <scope>NUCLEOTIDE SEQUENCE</scope>
    <source>
        <strain evidence="1">G01</strain>
    </source>
</reference>
<gene>
    <name evidence="1" type="ORF">Sangu_0466600</name>
</gene>
<evidence type="ECO:0000313" key="1">
    <source>
        <dbReference type="EMBL" id="KAL0371485.1"/>
    </source>
</evidence>
<reference evidence="1" key="1">
    <citation type="submission" date="2020-06" db="EMBL/GenBank/DDBJ databases">
        <authorList>
            <person name="Li T."/>
            <person name="Hu X."/>
            <person name="Zhang T."/>
            <person name="Song X."/>
            <person name="Zhang H."/>
            <person name="Dai N."/>
            <person name="Sheng W."/>
            <person name="Hou X."/>
            <person name="Wei L."/>
        </authorList>
    </citation>
    <scope>NUCLEOTIDE SEQUENCE</scope>
    <source>
        <strain evidence="1">G01</strain>
        <tissue evidence="1">Leaf</tissue>
    </source>
</reference>
<comment type="caution">
    <text evidence="1">The sequence shown here is derived from an EMBL/GenBank/DDBJ whole genome shotgun (WGS) entry which is preliminary data.</text>
</comment>
<accession>A0AAW2QUU3</accession>
<dbReference type="AlphaFoldDB" id="A0AAW2QUU3"/>
<dbReference type="EMBL" id="JACGWK010000002">
    <property type="protein sequence ID" value="KAL0371485.1"/>
    <property type="molecule type" value="Genomic_DNA"/>
</dbReference>
<name>A0AAW2QUU3_9LAMI</name>
<sequence length="81" mass="8913">MGYDWVTMLGCCFGRMNFIEVGWSNCGLGFETWAGAAAQWTELSLGCDCCKNGLRLLLGHITGCQAPGPLRLWVGLHNWAF</sequence>
<proteinExistence type="predicted"/>
<organism evidence="1">
    <name type="scientific">Sesamum angustifolium</name>
    <dbReference type="NCBI Taxonomy" id="2727405"/>
    <lineage>
        <taxon>Eukaryota</taxon>
        <taxon>Viridiplantae</taxon>
        <taxon>Streptophyta</taxon>
        <taxon>Embryophyta</taxon>
        <taxon>Tracheophyta</taxon>
        <taxon>Spermatophyta</taxon>
        <taxon>Magnoliopsida</taxon>
        <taxon>eudicotyledons</taxon>
        <taxon>Gunneridae</taxon>
        <taxon>Pentapetalae</taxon>
        <taxon>asterids</taxon>
        <taxon>lamiids</taxon>
        <taxon>Lamiales</taxon>
        <taxon>Pedaliaceae</taxon>
        <taxon>Sesamum</taxon>
    </lineage>
</organism>
<protein>
    <submittedName>
        <fullName evidence="1">Uncharacterized protein</fullName>
    </submittedName>
</protein>